<gene>
    <name evidence="15" type="ORF">K490DRAFT_34874</name>
</gene>
<dbReference type="GO" id="GO:0005743">
    <property type="term" value="C:mitochondrial inner membrane"/>
    <property type="evidence" value="ECO:0007669"/>
    <property type="project" value="TreeGrafter"/>
</dbReference>
<keyword evidence="8" id="KW-0288">FMN</keyword>
<dbReference type="PROSITE" id="PS00911">
    <property type="entry name" value="DHODEHASE_1"/>
    <property type="match status" value="1"/>
</dbReference>
<evidence type="ECO:0000256" key="11">
    <source>
        <dbReference type="ARBA" id="ARBA00031623"/>
    </source>
</evidence>
<dbReference type="PANTHER" id="PTHR48109">
    <property type="entry name" value="DIHYDROOROTATE DEHYDROGENASE (QUINONE), MITOCHONDRIAL-RELATED"/>
    <property type="match status" value="1"/>
</dbReference>
<dbReference type="InterPro" id="IPR005719">
    <property type="entry name" value="Dihydroorotate_DH_2"/>
</dbReference>
<keyword evidence="10" id="KW-0472">Membrane</keyword>
<dbReference type="GO" id="GO:0009220">
    <property type="term" value="P:pyrimidine ribonucleotide biosynthetic process"/>
    <property type="evidence" value="ECO:0007669"/>
    <property type="project" value="TreeGrafter"/>
</dbReference>
<feature type="region of interest" description="Disordered" evidence="13">
    <location>
        <begin position="439"/>
        <end position="472"/>
    </location>
</feature>
<dbReference type="EC" id="1.3.5.2" evidence="5"/>
<comment type="similarity">
    <text evidence="4">Belongs to the dihydroorotate dehydrogenase family. Type 2 subfamily.</text>
</comment>
<comment type="caution">
    <text evidence="15">The sequence shown here is derived from an EMBL/GenBank/DDBJ whole genome shotgun (WGS) entry which is preliminary data.</text>
</comment>
<dbReference type="Gene3D" id="3.20.20.70">
    <property type="entry name" value="Aldolase class I"/>
    <property type="match status" value="2"/>
</dbReference>
<comment type="pathway">
    <text evidence="3">Pyrimidine metabolism; UMP biosynthesis via de novo pathway; orotate from (S)-dihydroorotate (quinone route): step 1/1.</text>
</comment>
<dbReference type="Proteomes" id="UP000799776">
    <property type="component" value="Unassembled WGS sequence"/>
</dbReference>
<dbReference type="PANTHER" id="PTHR48109:SF4">
    <property type="entry name" value="DIHYDROOROTATE DEHYDROGENASE (QUINONE), MITOCHONDRIAL"/>
    <property type="match status" value="1"/>
</dbReference>
<feature type="compositionally biased region" description="Basic and acidic residues" evidence="13">
    <location>
        <begin position="439"/>
        <end position="449"/>
    </location>
</feature>
<dbReference type="InterPro" id="IPR050074">
    <property type="entry name" value="DHO_dehydrogenase"/>
</dbReference>
<keyword evidence="7" id="KW-0285">Flavoprotein</keyword>
<accession>A0A9P4I1S6</accession>
<evidence type="ECO:0000256" key="12">
    <source>
        <dbReference type="ARBA" id="ARBA00048639"/>
    </source>
</evidence>
<dbReference type="CDD" id="cd04738">
    <property type="entry name" value="DHOD_2_like"/>
    <property type="match status" value="1"/>
</dbReference>
<dbReference type="GO" id="GO:0006207">
    <property type="term" value="P:'de novo' pyrimidine nucleobase biosynthetic process"/>
    <property type="evidence" value="ECO:0007669"/>
    <property type="project" value="InterPro"/>
</dbReference>
<keyword evidence="9" id="KW-0560">Oxidoreductase</keyword>
<dbReference type="OrthoDB" id="14784at2759"/>
<evidence type="ECO:0000256" key="13">
    <source>
        <dbReference type="SAM" id="MobiDB-lite"/>
    </source>
</evidence>
<evidence type="ECO:0000256" key="8">
    <source>
        <dbReference type="ARBA" id="ARBA00022643"/>
    </source>
</evidence>
<dbReference type="GO" id="GO:0106430">
    <property type="term" value="F:dihydroorotate dehydrogenase (quinone) activity"/>
    <property type="evidence" value="ECO:0007669"/>
    <property type="project" value="UniProtKB-EC"/>
</dbReference>
<evidence type="ECO:0000256" key="5">
    <source>
        <dbReference type="ARBA" id="ARBA00012791"/>
    </source>
</evidence>
<proteinExistence type="inferred from homology"/>
<evidence type="ECO:0000256" key="9">
    <source>
        <dbReference type="ARBA" id="ARBA00023002"/>
    </source>
</evidence>
<reference evidence="15" key="1">
    <citation type="journal article" date="2020" name="Stud. Mycol.">
        <title>101 Dothideomycetes genomes: a test case for predicting lifestyles and emergence of pathogens.</title>
        <authorList>
            <person name="Haridas S."/>
            <person name="Albert R."/>
            <person name="Binder M."/>
            <person name="Bloem J."/>
            <person name="Labutti K."/>
            <person name="Salamov A."/>
            <person name="Andreopoulos B."/>
            <person name="Baker S."/>
            <person name="Barry K."/>
            <person name="Bills G."/>
            <person name="Bluhm B."/>
            <person name="Cannon C."/>
            <person name="Castanera R."/>
            <person name="Culley D."/>
            <person name="Daum C."/>
            <person name="Ezra D."/>
            <person name="Gonzalez J."/>
            <person name="Henrissat B."/>
            <person name="Kuo A."/>
            <person name="Liang C."/>
            <person name="Lipzen A."/>
            <person name="Lutzoni F."/>
            <person name="Magnuson J."/>
            <person name="Mondo S."/>
            <person name="Nolan M."/>
            <person name="Ohm R."/>
            <person name="Pangilinan J."/>
            <person name="Park H.-J."/>
            <person name="Ramirez L."/>
            <person name="Alfaro M."/>
            <person name="Sun H."/>
            <person name="Tritt A."/>
            <person name="Yoshinaga Y."/>
            <person name="Zwiers L.-H."/>
            <person name="Turgeon B."/>
            <person name="Goodwin S."/>
            <person name="Spatafora J."/>
            <person name="Crous P."/>
            <person name="Grigoriev I."/>
        </authorList>
    </citation>
    <scope>NUCLEOTIDE SEQUENCE</scope>
    <source>
        <strain evidence="15">CBS 121410</strain>
    </source>
</reference>
<evidence type="ECO:0000256" key="4">
    <source>
        <dbReference type="ARBA" id="ARBA00005359"/>
    </source>
</evidence>
<sequence length="549" mass="58769">MSGRLTVLSRHSLLRPALRVGNARSLGRQCLTPPSLRVSGQRLASTIAADTAATAGRETLSGARRLKNIFLGTSLAFVLGCGYLYATDTRASIHQYIIVPAIRAIYPDAEEAHHVGTKALQTLYSLGLHPRERADPDGSGELRVTVFGHTLDNPIGISAGLDKNAEIPDPLMALGPAVVEVGGITPLPQDGNAKPRVFRIPSQEALINRYGLNSEGADNVAARLRQRVREFAYQMGFGLGPDAEKRVLDGEAGVAPGSLRPGKILAVQIAKNKITPDGDIEAVKNDYVYCVDRLAKYADVIVVNVSSPNTPGLRTLQRVEPLTRILTGVVDAAQAADRKTKPAVMVKVSPDEDSDEQMSGICEAIWESGVDGVIVGNTTKKRPAPIPQGYPLTMEERDVLLEQGGYSGPQMFERTLGLVKRYRKMLDQGPTLRALEAERAASDEAKADVSDDSATEVKMPDASDLLPSSPDDLAEAAPTIVARRGPARASPANMHKEIWATGGVTNGQQALELLNGGASVAMIYTSMVYNGSGTVTKIKNQMREQIKKS</sequence>
<protein>
    <recommendedName>
        <fullName evidence="6">Dihydroorotate dehydrogenase (quinone), mitochondrial</fullName>
        <ecNumber evidence="5">1.3.5.2</ecNumber>
    </recommendedName>
    <alternativeName>
        <fullName evidence="11">Dihydroorotate oxidase</fullName>
    </alternativeName>
</protein>
<dbReference type="AlphaFoldDB" id="A0A9P4I1S6"/>
<dbReference type="SUPFAM" id="SSF51395">
    <property type="entry name" value="FMN-linked oxidoreductases"/>
    <property type="match status" value="1"/>
</dbReference>
<evidence type="ECO:0000313" key="16">
    <source>
        <dbReference type="Proteomes" id="UP000799776"/>
    </source>
</evidence>
<dbReference type="InterPro" id="IPR001295">
    <property type="entry name" value="Dihydroorotate_DH_CS"/>
</dbReference>
<comment type="cofactor">
    <cofactor evidence="1">
        <name>FMN</name>
        <dbReference type="ChEBI" id="CHEBI:58210"/>
    </cofactor>
</comment>
<evidence type="ECO:0000256" key="7">
    <source>
        <dbReference type="ARBA" id="ARBA00022630"/>
    </source>
</evidence>
<organism evidence="15 16">
    <name type="scientific">Saccharata proteae CBS 121410</name>
    <dbReference type="NCBI Taxonomy" id="1314787"/>
    <lineage>
        <taxon>Eukaryota</taxon>
        <taxon>Fungi</taxon>
        <taxon>Dikarya</taxon>
        <taxon>Ascomycota</taxon>
        <taxon>Pezizomycotina</taxon>
        <taxon>Dothideomycetes</taxon>
        <taxon>Dothideomycetes incertae sedis</taxon>
        <taxon>Botryosphaeriales</taxon>
        <taxon>Saccharataceae</taxon>
        <taxon>Saccharata</taxon>
    </lineage>
</organism>
<evidence type="ECO:0000256" key="2">
    <source>
        <dbReference type="ARBA" id="ARBA00004370"/>
    </source>
</evidence>
<dbReference type="FunFam" id="3.20.20.70:FF:000242">
    <property type="entry name" value="Dihydroorotate reductase PyrE"/>
    <property type="match status" value="1"/>
</dbReference>
<dbReference type="NCBIfam" id="TIGR01036">
    <property type="entry name" value="pyrD_sub2"/>
    <property type="match status" value="1"/>
</dbReference>
<evidence type="ECO:0000313" key="15">
    <source>
        <dbReference type="EMBL" id="KAF2091170.1"/>
    </source>
</evidence>
<dbReference type="Pfam" id="PF01180">
    <property type="entry name" value="DHO_dh"/>
    <property type="match status" value="2"/>
</dbReference>
<feature type="domain" description="Dihydroorotate dehydrogenase catalytic" evidence="14">
    <location>
        <begin position="498"/>
        <end position="544"/>
    </location>
</feature>
<evidence type="ECO:0000256" key="6">
    <source>
        <dbReference type="ARBA" id="ARBA00017599"/>
    </source>
</evidence>
<comment type="subcellular location">
    <subcellularLocation>
        <location evidence="2">Membrane</location>
    </subcellularLocation>
</comment>
<dbReference type="InterPro" id="IPR013785">
    <property type="entry name" value="Aldolase_TIM"/>
</dbReference>
<evidence type="ECO:0000256" key="10">
    <source>
        <dbReference type="ARBA" id="ARBA00023136"/>
    </source>
</evidence>
<keyword evidence="16" id="KW-1185">Reference proteome</keyword>
<evidence type="ECO:0000256" key="1">
    <source>
        <dbReference type="ARBA" id="ARBA00001917"/>
    </source>
</evidence>
<feature type="domain" description="Dihydroorotate dehydrogenase catalytic" evidence="14">
    <location>
        <begin position="142"/>
        <end position="427"/>
    </location>
</feature>
<dbReference type="InterPro" id="IPR005720">
    <property type="entry name" value="Dihydroorotate_DH_cat"/>
</dbReference>
<comment type="catalytic activity">
    <reaction evidence="12">
        <text>(S)-dihydroorotate + a quinone = orotate + a quinol</text>
        <dbReference type="Rhea" id="RHEA:30187"/>
        <dbReference type="ChEBI" id="CHEBI:24646"/>
        <dbReference type="ChEBI" id="CHEBI:30839"/>
        <dbReference type="ChEBI" id="CHEBI:30864"/>
        <dbReference type="ChEBI" id="CHEBI:132124"/>
        <dbReference type="EC" id="1.3.5.2"/>
    </reaction>
</comment>
<feature type="compositionally biased region" description="Low complexity" evidence="13">
    <location>
        <begin position="460"/>
        <end position="471"/>
    </location>
</feature>
<evidence type="ECO:0000259" key="14">
    <source>
        <dbReference type="Pfam" id="PF01180"/>
    </source>
</evidence>
<evidence type="ECO:0000256" key="3">
    <source>
        <dbReference type="ARBA" id="ARBA00005161"/>
    </source>
</evidence>
<name>A0A9P4I1S6_9PEZI</name>
<dbReference type="EMBL" id="ML978712">
    <property type="protein sequence ID" value="KAF2091170.1"/>
    <property type="molecule type" value="Genomic_DNA"/>
</dbReference>